<gene>
    <name evidence="2" type="ORF">PATL70BA_1451</name>
</gene>
<dbReference type="GO" id="GO:0003677">
    <property type="term" value="F:DNA binding"/>
    <property type="evidence" value="ECO:0007669"/>
    <property type="project" value="InterPro"/>
</dbReference>
<dbReference type="Pfam" id="PF13443">
    <property type="entry name" value="HTH_26"/>
    <property type="match status" value="1"/>
</dbReference>
<evidence type="ECO:0000313" key="3">
    <source>
        <dbReference type="Proteomes" id="UP000279029"/>
    </source>
</evidence>
<evidence type="ECO:0000259" key="1">
    <source>
        <dbReference type="PROSITE" id="PS50943"/>
    </source>
</evidence>
<dbReference type="PROSITE" id="PS50943">
    <property type="entry name" value="HTH_CROC1"/>
    <property type="match status" value="1"/>
</dbReference>
<reference evidence="2 3" key="1">
    <citation type="submission" date="2018-09" db="EMBL/GenBank/DDBJ databases">
        <authorList>
            <person name="Postec A."/>
        </authorList>
    </citation>
    <scope>NUCLEOTIDE SEQUENCE [LARGE SCALE GENOMIC DNA]</scope>
    <source>
        <strain evidence="2">70B-A</strain>
    </source>
</reference>
<proteinExistence type="predicted"/>
<dbReference type="KEGG" id="cbar:PATL70BA_1451"/>
<dbReference type="SUPFAM" id="SSF47413">
    <property type="entry name" value="lambda repressor-like DNA-binding domains"/>
    <property type="match status" value="1"/>
</dbReference>
<dbReference type="InterPro" id="IPR010982">
    <property type="entry name" value="Lambda_DNA-bd_dom_sf"/>
</dbReference>
<organism evidence="2 3">
    <name type="scientific">Petrocella atlantisensis</name>
    <dbReference type="NCBI Taxonomy" id="2173034"/>
    <lineage>
        <taxon>Bacteria</taxon>
        <taxon>Bacillati</taxon>
        <taxon>Bacillota</taxon>
        <taxon>Clostridia</taxon>
        <taxon>Lachnospirales</taxon>
        <taxon>Vallitaleaceae</taxon>
        <taxon>Petrocella</taxon>
    </lineage>
</organism>
<evidence type="ECO:0000313" key="2">
    <source>
        <dbReference type="EMBL" id="VDN47336.1"/>
    </source>
</evidence>
<feature type="domain" description="HTH cro/C1-type" evidence="1">
    <location>
        <begin position="9"/>
        <end position="62"/>
    </location>
</feature>
<dbReference type="Gene3D" id="1.10.260.40">
    <property type="entry name" value="lambda repressor-like DNA-binding domains"/>
    <property type="match status" value="1"/>
</dbReference>
<sequence length="69" mass="8067">MKKSMSEQIRLLLKRKNMTIKKLSTLLETSNQNMANKLRRDNFSMKELEAIADALDCEIYASFIEKNID</sequence>
<dbReference type="AlphaFoldDB" id="A0A3P7RX73"/>
<dbReference type="Proteomes" id="UP000279029">
    <property type="component" value="Chromosome"/>
</dbReference>
<dbReference type="EMBL" id="LR130778">
    <property type="protein sequence ID" value="VDN47336.1"/>
    <property type="molecule type" value="Genomic_DNA"/>
</dbReference>
<accession>A0A3P7RX73</accession>
<keyword evidence="3" id="KW-1185">Reference proteome</keyword>
<dbReference type="InterPro" id="IPR001387">
    <property type="entry name" value="Cro/C1-type_HTH"/>
</dbReference>
<protein>
    <submittedName>
        <fullName evidence="2">Transcriptional regulator</fullName>
    </submittedName>
</protein>
<dbReference type="RefSeq" id="WP_125136658.1">
    <property type="nucleotide sequence ID" value="NZ_LR130778.1"/>
</dbReference>
<name>A0A3P7RX73_9FIRM</name>
<dbReference type="OrthoDB" id="2005033at2"/>